<dbReference type="EMBL" id="BARU01009005">
    <property type="protein sequence ID" value="GAH46652.1"/>
    <property type="molecule type" value="Genomic_DNA"/>
</dbReference>
<name>X1FNV2_9ZZZZ</name>
<keyword evidence="1" id="KW-0472">Membrane</keyword>
<evidence type="ECO:0000313" key="3">
    <source>
        <dbReference type="EMBL" id="GAH46652.1"/>
    </source>
</evidence>
<reference evidence="3" key="1">
    <citation type="journal article" date="2014" name="Front. Microbiol.">
        <title>High frequency of phylogenetically diverse reductive dehalogenase-homologous genes in deep subseafloor sedimentary metagenomes.</title>
        <authorList>
            <person name="Kawai M."/>
            <person name="Futagami T."/>
            <person name="Toyoda A."/>
            <person name="Takaki Y."/>
            <person name="Nishi S."/>
            <person name="Hori S."/>
            <person name="Arai W."/>
            <person name="Tsubouchi T."/>
            <person name="Morono Y."/>
            <person name="Uchiyama I."/>
            <person name="Ito T."/>
            <person name="Fujiyama A."/>
            <person name="Inagaki F."/>
            <person name="Takami H."/>
        </authorList>
    </citation>
    <scope>NUCLEOTIDE SEQUENCE</scope>
    <source>
        <strain evidence="3">Expedition CK06-06</strain>
    </source>
</reference>
<dbReference type="GO" id="GO:0006790">
    <property type="term" value="P:sulfur compound metabolic process"/>
    <property type="evidence" value="ECO:0007669"/>
    <property type="project" value="TreeGrafter"/>
</dbReference>
<dbReference type="PANTHER" id="PTHR19372:SF7">
    <property type="entry name" value="SULFITE OXIDASE, MITOCHONDRIAL"/>
    <property type="match status" value="1"/>
</dbReference>
<gene>
    <name evidence="3" type="ORF">S03H2_17452</name>
</gene>
<evidence type="ECO:0000259" key="2">
    <source>
        <dbReference type="Pfam" id="PF00174"/>
    </source>
</evidence>
<dbReference type="CDD" id="cd00321">
    <property type="entry name" value="SO_family_Moco"/>
    <property type="match status" value="1"/>
</dbReference>
<feature type="transmembrane region" description="Helical" evidence="1">
    <location>
        <begin position="12"/>
        <end position="29"/>
    </location>
</feature>
<dbReference type="InterPro" id="IPR000572">
    <property type="entry name" value="OxRdtase_Mopterin-bd_dom"/>
</dbReference>
<comment type="caution">
    <text evidence="3">The sequence shown here is derived from an EMBL/GenBank/DDBJ whole genome shotgun (WGS) entry which is preliminary data.</text>
</comment>
<dbReference type="PRINTS" id="PR00407">
    <property type="entry name" value="EUMOPTERIN"/>
</dbReference>
<feature type="domain" description="Oxidoreductase molybdopterin-binding" evidence="2">
    <location>
        <begin position="54"/>
        <end position="206"/>
    </location>
</feature>
<accession>X1FNV2</accession>
<dbReference type="InterPro" id="IPR036374">
    <property type="entry name" value="OxRdtase_Mopterin-bd_sf"/>
</dbReference>
<sequence>MFRNWRRKNSQIILFSIIIGIVLNNQLIISNSDDEIPITSNEDFFTVAVDFFDINLETYRLVIGGEVYNPLNLSLDEIKTNFTVTSEIVRLTCIAYKFGETSTTGVANWTGVKLSEILDWAQINLDTAYDVVFHTPDLSSGGYSTSLTLDEAYWDDVILAYEMNGEPLPLLHGFPLRLVCPRFYGYKWIKWIASIDVITEDYLGYWESGGFYEDSPYVDESLQIYYPHTARINSNRSV</sequence>
<dbReference type="SUPFAM" id="SSF56524">
    <property type="entry name" value="Oxidoreductase molybdopterin-binding domain"/>
    <property type="match status" value="1"/>
</dbReference>
<keyword evidence="1" id="KW-1133">Transmembrane helix</keyword>
<dbReference type="GO" id="GO:0043546">
    <property type="term" value="F:molybdopterin cofactor binding"/>
    <property type="evidence" value="ECO:0007669"/>
    <property type="project" value="TreeGrafter"/>
</dbReference>
<dbReference type="InterPro" id="IPR008335">
    <property type="entry name" value="Mopterin_OxRdtase_euk"/>
</dbReference>
<evidence type="ECO:0000256" key="1">
    <source>
        <dbReference type="SAM" id="Phobius"/>
    </source>
</evidence>
<dbReference type="GO" id="GO:0008482">
    <property type="term" value="F:sulfite oxidase activity"/>
    <property type="evidence" value="ECO:0007669"/>
    <property type="project" value="TreeGrafter"/>
</dbReference>
<dbReference type="AlphaFoldDB" id="X1FNV2"/>
<proteinExistence type="predicted"/>
<organism evidence="3">
    <name type="scientific">marine sediment metagenome</name>
    <dbReference type="NCBI Taxonomy" id="412755"/>
    <lineage>
        <taxon>unclassified sequences</taxon>
        <taxon>metagenomes</taxon>
        <taxon>ecological metagenomes</taxon>
    </lineage>
</organism>
<protein>
    <recommendedName>
        <fullName evidence="2">Oxidoreductase molybdopterin-binding domain-containing protein</fullName>
    </recommendedName>
</protein>
<dbReference type="PANTHER" id="PTHR19372">
    <property type="entry name" value="SULFITE REDUCTASE"/>
    <property type="match status" value="1"/>
</dbReference>
<keyword evidence="1" id="KW-0812">Transmembrane</keyword>
<dbReference type="Gene3D" id="3.90.420.10">
    <property type="entry name" value="Oxidoreductase, molybdopterin-binding domain"/>
    <property type="match status" value="1"/>
</dbReference>
<dbReference type="GO" id="GO:0020037">
    <property type="term" value="F:heme binding"/>
    <property type="evidence" value="ECO:0007669"/>
    <property type="project" value="TreeGrafter"/>
</dbReference>
<dbReference type="Pfam" id="PF00174">
    <property type="entry name" value="Oxidored_molyb"/>
    <property type="match status" value="1"/>
</dbReference>